<name>A0A6A4EAR4_9STRA</name>
<organism evidence="3 5">
    <name type="scientific">Phytophthora rubi</name>
    <dbReference type="NCBI Taxonomy" id="129364"/>
    <lineage>
        <taxon>Eukaryota</taxon>
        <taxon>Sar</taxon>
        <taxon>Stramenopiles</taxon>
        <taxon>Oomycota</taxon>
        <taxon>Peronosporomycetes</taxon>
        <taxon>Peronosporales</taxon>
        <taxon>Peronosporaceae</taxon>
        <taxon>Phytophthora</taxon>
    </lineage>
</organism>
<dbReference type="Proteomes" id="UP000435112">
    <property type="component" value="Unassembled WGS sequence"/>
</dbReference>
<dbReference type="EMBL" id="QXFV01001710">
    <property type="protein sequence ID" value="KAE8999958.1"/>
    <property type="molecule type" value="Genomic_DNA"/>
</dbReference>
<evidence type="ECO:0000313" key="4">
    <source>
        <dbReference type="Proteomes" id="UP000429607"/>
    </source>
</evidence>
<comment type="caution">
    <text evidence="3">The sequence shown here is derived from an EMBL/GenBank/DDBJ whole genome shotgun (WGS) entry which is preliminary data.</text>
</comment>
<gene>
    <name evidence="2" type="ORF">PR001_g18916</name>
    <name evidence="1" type="ORF">PR002_g23726</name>
    <name evidence="3" type="ORF">PR003_g17827</name>
</gene>
<sequence>MLQSYLAQRGCWGIMDGTDVLGVNPSAAETSRHNDKNALARDALLRGVLIKDAVKICSMTEAREMWVAFELEKTKRNYSNSLFVRKKFYAYDYTHGMVYGPVPRWYGGDETPAAQPE</sequence>
<evidence type="ECO:0000313" key="3">
    <source>
        <dbReference type="EMBL" id="KAE9320008.1"/>
    </source>
</evidence>
<protein>
    <submittedName>
        <fullName evidence="3">Uncharacterized protein</fullName>
    </submittedName>
</protein>
<evidence type="ECO:0000313" key="5">
    <source>
        <dbReference type="Proteomes" id="UP000434957"/>
    </source>
</evidence>
<dbReference type="EMBL" id="QXFT01001387">
    <property type="protein sequence ID" value="KAE9320008.1"/>
    <property type="molecule type" value="Genomic_DNA"/>
</dbReference>
<dbReference type="Proteomes" id="UP000434957">
    <property type="component" value="Unassembled WGS sequence"/>
</dbReference>
<keyword evidence="5" id="KW-1185">Reference proteome</keyword>
<evidence type="ECO:0000313" key="1">
    <source>
        <dbReference type="EMBL" id="KAE8981751.1"/>
    </source>
</evidence>
<evidence type="ECO:0000313" key="6">
    <source>
        <dbReference type="Proteomes" id="UP000435112"/>
    </source>
</evidence>
<dbReference type="AlphaFoldDB" id="A0A6A4EAR4"/>
<evidence type="ECO:0000313" key="2">
    <source>
        <dbReference type="EMBL" id="KAE8999958.1"/>
    </source>
</evidence>
<proteinExistence type="predicted"/>
<accession>A0A6A4EAR4</accession>
<dbReference type="Proteomes" id="UP000429607">
    <property type="component" value="Unassembled WGS sequence"/>
</dbReference>
<dbReference type="OrthoDB" id="111953at2759"/>
<dbReference type="EMBL" id="QXFU01002767">
    <property type="protein sequence ID" value="KAE8981751.1"/>
    <property type="molecule type" value="Genomic_DNA"/>
</dbReference>
<reference evidence="3 5" key="1">
    <citation type="submission" date="2018-08" db="EMBL/GenBank/DDBJ databases">
        <title>Genomic investigation of the strawberry pathogen Phytophthora fragariae indicates pathogenicity is determined by transcriptional variation in three key races.</title>
        <authorList>
            <person name="Adams T.M."/>
            <person name="Armitage A.D."/>
            <person name="Sobczyk M.K."/>
            <person name="Bates H.J."/>
            <person name="Dunwell J.M."/>
            <person name="Nellist C.F."/>
            <person name="Harrison R.J."/>
        </authorList>
    </citation>
    <scope>NUCLEOTIDE SEQUENCE [LARGE SCALE GENOMIC DNA]</scope>
    <source>
        <strain evidence="2 4">SCRP249</strain>
        <strain evidence="1 6">SCRP324</strain>
        <strain evidence="3 5">SCRP333</strain>
    </source>
</reference>